<dbReference type="GO" id="GO:0031573">
    <property type="term" value="P:mitotic intra-S DNA damage checkpoint signaling"/>
    <property type="evidence" value="ECO:0007669"/>
    <property type="project" value="TreeGrafter"/>
</dbReference>
<keyword evidence="7" id="KW-1185">Reference proteome</keyword>
<accession>A0A7D9E5X0</accession>
<dbReference type="Proteomes" id="UP001152795">
    <property type="component" value="Unassembled WGS sequence"/>
</dbReference>
<dbReference type="InterPro" id="IPR007150">
    <property type="entry name" value="HUS1/Mec3"/>
</dbReference>
<feature type="region of interest" description="Disordered" evidence="5">
    <location>
        <begin position="30"/>
        <end position="52"/>
    </location>
</feature>
<gene>
    <name evidence="6" type="ORF">PACLA_8A037109</name>
</gene>
<organism evidence="6 7">
    <name type="scientific">Paramuricea clavata</name>
    <name type="common">Red gorgonian</name>
    <name type="synonym">Violescent sea-whip</name>
    <dbReference type="NCBI Taxonomy" id="317549"/>
    <lineage>
        <taxon>Eukaryota</taxon>
        <taxon>Metazoa</taxon>
        <taxon>Cnidaria</taxon>
        <taxon>Anthozoa</taxon>
        <taxon>Octocorallia</taxon>
        <taxon>Malacalcyonacea</taxon>
        <taxon>Plexauridae</taxon>
        <taxon>Paramuricea</taxon>
    </lineage>
</organism>
<dbReference type="PIRSF" id="PIRSF011312">
    <property type="entry name" value="Cell_cycle_HUS1"/>
    <property type="match status" value="1"/>
</dbReference>
<reference evidence="6" key="1">
    <citation type="submission" date="2020-04" db="EMBL/GenBank/DDBJ databases">
        <authorList>
            <person name="Alioto T."/>
            <person name="Alioto T."/>
            <person name="Gomez Garrido J."/>
        </authorList>
    </citation>
    <scope>NUCLEOTIDE SEQUENCE</scope>
    <source>
        <strain evidence="6">A484AB</strain>
    </source>
</reference>
<dbReference type="GO" id="GO:0000723">
    <property type="term" value="P:telomere maintenance"/>
    <property type="evidence" value="ECO:0007669"/>
    <property type="project" value="TreeGrafter"/>
</dbReference>
<protein>
    <recommendedName>
        <fullName evidence="4">Checkpoint protein</fullName>
    </recommendedName>
</protein>
<evidence type="ECO:0000256" key="1">
    <source>
        <dbReference type="ARBA" id="ARBA00004123"/>
    </source>
</evidence>
<keyword evidence="3" id="KW-0539">Nucleus</keyword>
<dbReference type="GO" id="GO:0005730">
    <property type="term" value="C:nucleolus"/>
    <property type="evidence" value="ECO:0007669"/>
    <property type="project" value="InterPro"/>
</dbReference>
<name>A0A7D9E5X0_PARCT</name>
<evidence type="ECO:0000313" key="6">
    <source>
        <dbReference type="EMBL" id="CAB4002528.1"/>
    </source>
</evidence>
<evidence type="ECO:0000256" key="2">
    <source>
        <dbReference type="ARBA" id="ARBA00005563"/>
    </source>
</evidence>
<comment type="similarity">
    <text evidence="2 4">Belongs to the HUS1 family.</text>
</comment>
<comment type="subcellular location">
    <subcellularLocation>
        <location evidence="1">Nucleus</location>
    </subcellularLocation>
</comment>
<dbReference type="GO" id="GO:0044778">
    <property type="term" value="P:meiotic DNA integrity checkpoint signaling"/>
    <property type="evidence" value="ECO:0007669"/>
    <property type="project" value="TreeGrafter"/>
</dbReference>
<dbReference type="AlphaFoldDB" id="A0A7D9E5X0"/>
<evidence type="ECO:0000256" key="3">
    <source>
        <dbReference type="ARBA" id="ARBA00023242"/>
    </source>
</evidence>
<dbReference type="Gene3D" id="3.70.10.10">
    <property type="match status" value="1"/>
</dbReference>
<dbReference type="GO" id="GO:0000724">
    <property type="term" value="P:double-strand break repair via homologous recombination"/>
    <property type="evidence" value="ECO:0007669"/>
    <property type="project" value="TreeGrafter"/>
</dbReference>
<dbReference type="OrthoDB" id="10063861at2759"/>
<dbReference type="InterPro" id="IPR016580">
    <property type="entry name" value="HUS1"/>
</dbReference>
<dbReference type="GO" id="GO:0035861">
    <property type="term" value="C:site of double-strand break"/>
    <property type="evidence" value="ECO:0007669"/>
    <property type="project" value="TreeGrafter"/>
</dbReference>
<dbReference type="GO" id="GO:0033314">
    <property type="term" value="P:mitotic DNA replication checkpoint signaling"/>
    <property type="evidence" value="ECO:0007669"/>
    <property type="project" value="TreeGrafter"/>
</dbReference>
<evidence type="ECO:0000313" key="7">
    <source>
        <dbReference type="Proteomes" id="UP001152795"/>
    </source>
</evidence>
<dbReference type="Pfam" id="PF04005">
    <property type="entry name" value="Hus1"/>
    <property type="match status" value="1"/>
</dbReference>
<evidence type="ECO:0000256" key="4">
    <source>
        <dbReference type="PIRNR" id="PIRNR011312"/>
    </source>
</evidence>
<proteinExistence type="inferred from homology"/>
<dbReference type="PANTHER" id="PTHR12900:SF0">
    <property type="entry name" value="CHECKPOINT PROTEIN"/>
    <property type="match status" value="1"/>
</dbReference>
<dbReference type="GO" id="GO:0006289">
    <property type="term" value="P:nucleotide-excision repair"/>
    <property type="evidence" value="ECO:0007669"/>
    <property type="project" value="TreeGrafter"/>
</dbReference>
<evidence type="ECO:0000256" key="5">
    <source>
        <dbReference type="SAM" id="MobiDB-lite"/>
    </source>
</evidence>
<sequence>MENKHKKSKRSLNGDDVYELACRYDVGWSKSKKRRKDGEINDEQSDEGGKNVSRMVKSGLFEEFRIEGNEGSNDNIYLELYPDNLVKAMKSAANAQVVKIKLTKKITPCLTFEIILPAMVRSRTVTHDIPVTVIAEDQWDAYKEPQMPEYDVSICMPPLKTVRNIVDKMKHFNSQLVISANMSGYMTLKVITDMVSATTHFRDLDVEDLGREDSNTERSNSSQEMSEATVDIKKLLAFLHGQLVSPTKVICNIVHQRAVQFYLIHDDFSLQYFIPAIVT</sequence>
<comment type="caution">
    <text evidence="6">The sequence shown here is derived from an EMBL/GenBank/DDBJ whole genome shotgun (WGS) entry which is preliminary data.</text>
</comment>
<dbReference type="EMBL" id="CACRXK020004379">
    <property type="protein sequence ID" value="CAB4002528.1"/>
    <property type="molecule type" value="Genomic_DNA"/>
</dbReference>
<dbReference type="PANTHER" id="PTHR12900">
    <property type="entry name" value="MITOTIC AND DNA DAMAGE CHECKPOINT PROTEIN HUS1"/>
    <property type="match status" value="1"/>
</dbReference>
<dbReference type="GO" id="GO:0030896">
    <property type="term" value="C:checkpoint clamp complex"/>
    <property type="evidence" value="ECO:0007669"/>
    <property type="project" value="InterPro"/>
</dbReference>